<evidence type="ECO:0000256" key="13">
    <source>
        <dbReference type="PIRNR" id="PIRNR006769"/>
    </source>
</evidence>
<feature type="binding site" evidence="15">
    <location>
        <position position="173"/>
    </location>
    <ligand>
        <name>substrate</name>
    </ligand>
</feature>
<keyword evidence="7 13" id="KW-0479">Metal-binding</keyword>
<dbReference type="GO" id="GO:0008703">
    <property type="term" value="F:5-amino-6-(5-phosphoribosylamino)uracil reductase activity"/>
    <property type="evidence" value="ECO:0007669"/>
    <property type="project" value="UniProtKB-EC"/>
</dbReference>
<dbReference type="OrthoDB" id="9800865at2"/>
<evidence type="ECO:0000256" key="16">
    <source>
        <dbReference type="PIRSR" id="PIRSR006769-3"/>
    </source>
</evidence>
<evidence type="ECO:0000256" key="14">
    <source>
        <dbReference type="PIRSR" id="PIRSR006769-1"/>
    </source>
</evidence>
<accession>A0A1W2GI17</accession>
<feature type="binding site" evidence="16">
    <location>
        <position position="80"/>
    </location>
    <ligand>
        <name>Zn(2+)</name>
        <dbReference type="ChEBI" id="CHEBI:29105"/>
        <note>catalytic</note>
    </ligand>
</feature>
<dbReference type="InterPro" id="IPR016192">
    <property type="entry name" value="APOBEC/CMP_deaminase_Zn-bd"/>
</dbReference>
<feature type="binding site" evidence="15">
    <location>
        <position position="286"/>
    </location>
    <ligand>
        <name>substrate</name>
    </ligand>
</feature>
<feature type="binding site" evidence="16">
    <location>
        <position position="89"/>
    </location>
    <ligand>
        <name>Zn(2+)</name>
        <dbReference type="ChEBI" id="CHEBI:29105"/>
        <note>catalytic</note>
    </ligand>
</feature>
<dbReference type="InterPro" id="IPR024072">
    <property type="entry name" value="DHFR-like_dom_sf"/>
</dbReference>
<dbReference type="SUPFAM" id="SSF53597">
    <property type="entry name" value="Dihydrofolate reductase-like"/>
    <property type="match status" value="1"/>
</dbReference>
<sequence length="342" mass="39068">MNKSIDKKYMQRALELAANGLGVVSPNPMVGCVIVYKNKIIGEGWHEKYGEAHAEVHAIKSVKNKKLLKQSTAYVTLEPCAHFGKTPPCADLLIKHQLKRVVICNQDSFPLVNGGGIKKLTEAGIEVDVGVLSKQGRKLNKRFFTRVEKKKPYVILKWAQTADGFVARENYDSKWISGEQSRKMVHKWRSEEDAIWVGTNTAKYDNPKLNVRNWQGNNPIRLVIDKRLSLNSDLHLFDQEIPSICYNLKKEGKEENLEWVKVADERLLEDVFLDLRQRGVQSVFVEGGAHLLQSLIDKDYWDEARVFTSQTNFEKGIKAPKLNVDSSKEMNIEDDRLSIYLK</sequence>
<evidence type="ECO:0000256" key="5">
    <source>
        <dbReference type="ARBA" id="ARBA00007417"/>
    </source>
</evidence>
<dbReference type="Pfam" id="PF01872">
    <property type="entry name" value="RibD_C"/>
    <property type="match status" value="1"/>
</dbReference>
<dbReference type="EMBL" id="FWYF01000003">
    <property type="protein sequence ID" value="SMD36184.1"/>
    <property type="molecule type" value="Genomic_DNA"/>
</dbReference>
<name>A0A1W2GI17_REIFA</name>
<comment type="function">
    <text evidence="1 13">Converts 2,5-diamino-6-(ribosylamino)-4(3h)-pyrimidinone 5'-phosphate into 5-amino-6-(ribosylamino)-2,4(1h,3h)-pyrimidinedione 5'-phosphate.</text>
</comment>
<dbReference type="PANTHER" id="PTHR38011:SF7">
    <property type="entry name" value="2,5-DIAMINO-6-RIBOSYLAMINO-4(3H)-PYRIMIDINONE 5'-PHOSPHATE REDUCTASE"/>
    <property type="match status" value="1"/>
</dbReference>
<gene>
    <name evidence="18" type="ORF">SAMN04488029_2764</name>
</gene>
<evidence type="ECO:0000256" key="15">
    <source>
        <dbReference type="PIRSR" id="PIRSR006769-2"/>
    </source>
</evidence>
<dbReference type="RefSeq" id="WP_084373423.1">
    <property type="nucleotide sequence ID" value="NZ_FWYF01000003.1"/>
</dbReference>
<comment type="similarity">
    <text evidence="5 13">In the C-terminal section; belongs to the HTP reductase family.</text>
</comment>
<feature type="binding site" evidence="15">
    <location>
        <position position="201"/>
    </location>
    <ligand>
        <name>NADP(+)</name>
        <dbReference type="ChEBI" id="CHEBI:58349"/>
    </ligand>
</feature>
<feature type="active site" description="Proton donor" evidence="14">
    <location>
        <position position="55"/>
    </location>
</feature>
<reference evidence="18 19" key="1">
    <citation type="submission" date="2017-04" db="EMBL/GenBank/DDBJ databases">
        <authorList>
            <person name="Afonso C.L."/>
            <person name="Miller P.J."/>
            <person name="Scott M.A."/>
            <person name="Spackman E."/>
            <person name="Goraichik I."/>
            <person name="Dimitrov K.M."/>
            <person name="Suarez D.L."/>
            <person name="Swayne D.E."/>
        </authorList>
    </citation>
    <scope>NUCLEOTIDE SEQUENCE [LARGE SCALE GENOMIC DNA]</scope>
    <source>
        <strain evidence="18 19">DSM 26133</strain>
    </source>
</reference>
<evidence type="ECO:0000256" key="4">
    <source>
        <dbReference type="ARBA" id="ARBA00005259"/>
    </source>
</evidence>
<dbReference type="NCBIfam" id="TIGR00326">
    <property type="entry name" value="eubact_ribD"/>
    <property type="match status" value="1"/>
</dbReference>
<evidence type="ECO:0000313" key="18">
    <source>
        <dbReference type="EMBL" id="SMD36184.1"/>
    </source>
</evidence>
<evidence type="ECO:0000256" key="1">
    <source>
        <dbReference type="ARBA" id="ARBA00002151"/>
    </source>
</evidence>
<dbReference type="InterPro" id="IPR004794">
    <property type="entry name" value="Eubact_RibD"/>
</dbReference>
<evidence type="ECO:0000256" key="12">
    <source>
        <dbReference type="ARBA" id="ARBA00023268"/>
    </source>
</evidence>
<dbReference type="EC" id="1.1.1.193" evidence="13"/>
<dbReference type="SUPFAM" id="SSF53927">
    <property type="entry name" value="Cytidine deaminase-like"/>
    <property type="match status" value="1"/>
</dbReference>
<dbReference type="FunFam" id="3.40.140.10:FF:000025">
    <property type="entry name" value="Riboflavin biosynthesis protein RibD"/>
    <property type="match status" value="1"/>
</dbReference>
<dbReference type="PROSITE" id="PS51747">
    <property type="entry name" value="CYT_DCMP_DEAMINASES_2"/>
    <property type="match status" value="1"/>
</dbReference>
<dbReference type="Pfam" id="PF00383">
    <property type="entry name" value="dCMP_cyt_deam_1"/>
    <property type="match status" value="1"/>
</dbReference>
<feature type="binding site" evidence="15">
    <location>
        <position position="212"/>
    </location>
    <ligand>
        <name>substrate</name>
    </ligand>
</feature>
<dbReference type="GO" id="GO:0009231">
    <property type="term" value="P:riboflavin biosynthetic process"/>
    <property type="evidence" value="ECO:0007669"/>
    <property type="project" value="UniProtKB-UniPathway"/>
</dbReference>
<evidence type="ECO:0000256" key="7">
    <source>
        <dbReference type="ARBA" id="ARBA00022723"/>
    </source>
</evidence>
<evidence type="ECO:0000256" key="9">
    <source>
        <dbReference type="ARBA" id="ARBA00022833"/>
    </source>
</evidence>
<comment type="pathway">
    <text evidence="3 13">Cofactor biosynthesis; riboflavin biosynthesis; 5-amino-6-(D-ribitylamino)uracil from GTP: step 3/4.</text>
</comment>
<dbReference type="InterPro" id="IPR002734">
    <property type="entry name" value="RibDG_C"/>
</dbReference>
<dbReference type="CDD" id="cd01284">
    <property type="entry name" value="Riboflavin_deaminase-reductase"/>
    <property type="match status" value="1"/>
</dbReference>
<comment type="pathway">
    <text evidence="2 13">Cofactor biosynthesis; riboflavin biosynthesis; 5-amino-6-(D-ribitylamino)uracil from GTP: step 2/4.</text>
</comment>
<keyword evidence="11 13" id="KW-0560">Oxidoreductase</keyword>
<dbReference type="Gene3D" id="3.40.140.10">
    <property type="entry name" value="Cytidine Deaminase, domain 2"/>
    <property type="match status" value="1"/>
</dbReference>
<dbReference type="PANTHER" id="PTHR38011">
    <property type="entry name" value="DIHYDROFOLATE REDUCTASE FAMILY PROTEIN (AFU_ORTHOLOGUE AFUA_8G06820)"/>
    <property type="match status" value="1"/>
</dbReference>
<evidence type="ECO:0000256" key="2">
    <source>
        <dbReference type="ARBA" id="ARBA00004882"/>
    </source>
</evidence>
<evidence type="ECO:0000256" key="11">
    <source>
        <dbReference type="ARBA" id="ARBA00023002"/>
    </source>
</evidence>
<evidence type="ECO:0000256" key="8">
    <source>
        <dbReference type="ARBA" id="ARBA00022801"/>
    </source>
</evidence>
<protein>
    <recommendedName>
        <fullName evidence="13">Riboflavin biosynthesis protein RibD</fullName>
    </recommendedName>
    <domain>
        <recommendedName>
            <fullName evidence="13">Diaminohydroxyphosphoribosylaminopyrimidine deaminase</fullName>
            <shortName evidence="13">DRAP deaminase</shortName>
            <ecNumber evidence="13">3.5.4.26</ecNumber>
        </recommendedName>
        <alternativeName>
            <fullName evidence="13">Riboflavin-specific deaminase</fullName>
        </alternativeName>
    </domain>
    <domain>
        <recommendedName>
            <fullName evidence="13">5-amino-6-(5-phosphoribosylamino)uracil reductase</fullName>
            <ecNumber evidence="13">1.1.1.193</ecNumber>
        </recommendedName>
        <alternativeName>
            <fullName evidence="13">HTP reductase</fullName>
        </alternativeName>
    </domain>
</protein>
<feature type="binding site" evidence="15">
    <location>
        <begin position="288"/>
        <end position="294"/>
    </location>
    <ligand>
        <name>NADP(+)</name>
        <dbReference type="ChEBI" id="CHEBI:58349"/>
    </ligand>
</feature>
<feature type="binding site" evidence="15">
    <location>
        <position position="209"/>
    </location>
    <ligand>
        <name>substrate</name>
    </ligand>
</feature>
<feature type="binding site" evidence="16">
    <location>
        <position position="53"/>
    </location>
    <ligand>
        <name>Zn(2+)</name>
        <dbReference type="ChEBI" id="CHEBI:29105"/>
        <note>catalytic</note>
    </ligand>
</feature>
<evidence type="ECO:0000256" key="6">
    <source>
        <dbReference type="ARBA" id="ARBA00022619"/>
    </source>
</evidence>
<dbReference type="PIRSF" id="PIRSF006769">
    <property type="entry name" value="RibD"/>
    <property type="match status" value="1"/>
</dbReference>
<feature type="binding site" evidence="15">
    <location>
        <position position="159"/>
    </location>
    <ligand>
        <name>NADP(+)</name>
        <dbReference type="ChEBI" id="CHEBI:58349"/>
    </ligand>
</feature>
<keyword evidence="10 13" id="KW-0521">NADP</keyword>
<evidence type="ECO:0000259" key="17">
    <source>
        <dbReference type="PROSITE" id="PS51747"/>
    </source>
</evidence>
<dbReference type="EC" id="3.5.4.26" evidence="13"/>
<comment type="similarity">
    <text evidence="4 13">In the N-terminal section; belongs to the cytidine and deoxycytidylate deaminase family.</text>
</comment>
<dbReference type="Gene3D" id="3.40.430.10">
    <property type="entry name" value="Dihydrofolate Reductase, subunit A"/>
    <property type="match status" value="1"/>
</dbReference>
<keyword evidence="9 13" id="KW-0862">Zinc</keyword>
<comment type="cofactor">
    <cofactor evidence="13 16">
        <name>Zn(2+)</name>
        <dbReference type="ChEBI" id="CHEBI:29105"/>
    </cofactor>
    <text evidence="13 16">Binds 1 zinc ion.</text>
</comment>
<feature type="binding site" evidence="15">
    <location>
        <position position="205"/>
    </location>
    <ligand>
        <name>NADP(+)</name>
        <dbReference type="ChEBI" id="CHEBI:58349"/>
    </ligand>
</feature>
<feature type="domain" description="CMP/dCMP-type deaminase" evidence="17">
    <location>
        <begin position="4"/>
        <end position="128"/>
    </location>
</feature>
<keyword evidence="6 13" id="KW-0686">Riboflavin biosynthesis</keyword>
<dbReference type="GO" id="GO:0008835">
    <property type="term" value="F:diaminohydroxyphosphoribosylaminopyrimidine deaminase activity"/>
    <property type="evidence" value="ECO:0007669"/>
    <property type="project" value="UniProtKB-EC"/>
</dbReference>
<dbReference type="STRING" id="692418.SAMN04488029_2764"/>
<evidence type="ECO:0000313" key="19">
    <source>
        <dbReference type="Proteomes" id="UP000192472"/>
    </source>
</evidence>
<dbReference type="UniPathway" id="UPA00275">
    <property type="reaction ID" value="UER00401"/>
</dbReference>
<feature type="binding site" evidence="15">
    <location>
        <position position="175"/>
    </location>
    <ligand>
        <name>NADP(+)</name>
        <dbReference type="ChEBI" id="CHEBI:58349"/>
    </ligand>
</feature>
<dbReference type="InterPro" id="IPR002125">
    <property type="entry name" value="CMP_dCMP_dom"/>
</dbReference>
<evidence type="ECO:0000256" key="3">
    <source>
        <dbReference type="ARBA" id="ARBA00004910"/>
    </source>
</evidence>
<dbReference type="AlphaFoldDB" id="A0A1W2GI17"/>
<evidence type="ECO:0000256" key="10">
    <source>
        <dbReference type="ARBA" id="ARBA00022857"/>
    </source>
</evidence>
<dbReference type="InterPro" id="IPR050765">
    <property type="entry name" value="Riboflavin_Biosynth_HTPR"/>
</dbReference>
<organism evidence="18 19">
    <name type="scientific">Reichenbachiella faecimaris</name>
    <dbReference type="NCBI Taxonomy" id="692418"/>
    <lineage>
        <taxon>Bacteria</taxon>
        <taxon>Pseudomonadati</taxon>
        <taxon>Bacteroidota</taxon>
        <taxon>Cytophagia</taxon>
        <taxon>Cytophagales</taxon>
        <taxon>Reichenbachiellaceae</taxon>
        <taxon>Reichenbachiella</taxon>
    </lineage>
</organism>
<keyword evidence="19" id="KW-1185">Reference proteome</keyword>
<dbReference type="GO" id="GO:0008270">
    <property type="term" value="F:zinc ion binding"/>
    <property type="evidence" value="ECO:0007669"/>
    <property type="project" value="InterPro"/>
</dbReference>
<keyword evidence="12" id="KW-0511">Multifunctional enzyme</keyword>
<dbReference type="Proteomes" id="UP000192472">
    <property type="component" value="Unassembled WGS sequence"/>
</dbReference>
<proteinExistence type="inferred from homology"/>
<feature type="binding site" evidence="15">
    <location>
        <position position="189"/>
    </location>
    <ligand>
        <name>substrate</name>
    </ligand>
</feature>
<comment type="catalytic activity">
    <reaction evidence="13">
        <text>2,5-diamino-6-hydroxy-4-(5-phosphoribosylamino)-pyrimidine + H2O + H(+) = 5-amino-6-(5-phospho-D-ribosylamino)uracil + NH4(+)</text>
        <dbReference type="Rhea" id="RHEA:21868"/>
        <dbReference type="ChEBI" id="CHEBI:15377"/>
        <dbReference type="ChEBI" id="CHEBI:15378"/>
        <dbReference type="ChEBI" id="CHEBI:28938"/>
        <dbReference type="ChEBI" id="CHEBI:58453"/>
        <dbReference type="ChEBI" id="CHEBI:58614"/>
        <dbReference type="EC" id="3.5.4.26"/>
    </reaction>
</comment>
<dbReference type="PROSITE" id="PS00903">
    <property type="entry name" value="CYT_DCMP_DEAMINASES_1"/>
    <property type="match status" value="1"/>
</dbReference>
<comment type="catalytic activity">
    <reaction evidence="13">
        <text>5-amino-6-(5-phospho-D-ribitylamino)uracil + NADP(+) = 5-amino-6-(5-phospho-D-ribosylamino)uracil + NADPH + H(+)</text>
        <dbReference type="Rhea" id="RHEA:17845"/>
        <dbReference type="ChEBI" id="CHEBI:15378"/>
        <dbReference type="ChEBI" id="CHEBI:57783"/>
        <dbReference type="ChEBI" id="CHEBI:58349"/>
        <dbReference type="ChEBI" id="CHEBI:58421"/>
        <dbReference type="ChEBI" id="CHEBI:58453"/>
        <dbReference type="EC" id="1.1.1.193"/>
    </reaction>
</comment>
<keyword evidence="8 13" id="KW-0378">Hydrolase</keyword>
<dbReference type="InterPro" id="IPR016193">
    <property type="entry name" value="Cytidine_deaminase-like"/>
</dbReference>